<protein>
    <recommendedName>
        <fullName evidence="2">LysR substrate-binding domain-containing protein</fullName>
    </recommendedName>
</protein>
<dbReference type="Pfam" id="PF03466">
    <property type="entry name" value="LysR_substrate"/>
    <property type="match status" value="1"/>
</dbReference>
<evidence type="ECO:0000259" key="2">
    <source>
        <dbReference type="Pfam" id="PF03466"/>
    </source>
</evidence>
<dbReference type="AlphaFoldDB" id="K6YHZ8"/>
<dbReference type="RefSeq" id="WP_007104127.1">
    <property type="nucleotide sequence ID" value="NZ_BAER01000037.1"/>
</dbReference>
<dbReference type="Proteomes" id="UP000006322">
    <property type="component" value="Unassembled WGS sequence"/>
</dbReference>
<dbReference type="InterPro" id="IPR058163">
    <property type="entry name" value="LysR-type_TF_proteobact-type"/>
</dbReference>
<comment type="caution">
    <text evidence="3">The sequence shown here is derived from an EMBL/GenBank/DDBJ whole genome shotgun (WGS) entry which is preliminary data.</text>
</comment>
<keyword evidence="4" id="KW-1185">Reference proteome</keyword>
<dbReference type="InterPro" id="IPR005119">
    <property type="entry name" value="LysR_subst-bd"/>
</dbReference>
<evidence type="ECO:0000313" key="4">
    <source>
        <dbReference type="Proteomes" id="UP000006322"/>
    </source>
</evidence>
<name>K6YHZ8_9ALTE</name>
<dbReference type="OrthoDB" id="9786526at2"/>
<comment type="similarity">
    <text evidence="1">Belongs to the LysR transcriptional regulatory family.</text>
</comment>
<gene>
    <name evidence="3" type="ORF">GPLA_1415</name>
</gene>
<dbReference type="PANTHER" id="PTHR30537">
    <property type="entry name" value="HTH-TYPE TRANSCRIPTIONAL REGULATOR"/>
    <property type="match status" value="1"/>
</dbReference>
<evidence type="ECO:0000256" key="1">
    <source>
        <dbReference type="ARBA" id="ARBA00009437"/>
    </source>
</evidence>
<organism evidence="3 4">
    <name type="scientific">Paraglaciecola polaris LMG 21857</name>
    <dbReference type="NCBI Taxonomy" id="1129793"/>
    <lineage>
        <taxon>Bacteria</taxon>
        <taxon>Pseudomonadati</taxon>
        <taxon>Pseudomonadota</taxon>
        <taxon>Gammaproteobacteria</taxon>
        <taxon>Alteromonadales</taxon>
        <taxon>Alteromonadaceae</taxon>
        <taxon>Paraglaciecola</taxon>
    </lineage>
</organism>
<feature type="domain" description="LysR substrate-binding" evidence="2">
    <location>
        <begin position="25"/>
        <end position="223"/>
    </location>
</feature>
<proteinExistence type="inferred from homology"/>
<dbReference type="GO" id="GO:0043565">
    <property type="term" value="F:sequence-specific DNA binding"/>
    <property type="evidence" value="ECO:0007669"/>
    <property type="project" value="TreeGrafter"/>
</dbReference>
<dbReference type="EMBL" id="BAER01000037">
    <property type="protein sequence ID" value="GAC32329.1"/>
    <property type="molecule type" value="Genomic_DNA"/>
</dbReference>
<reference evidence="4" key="1">
    <citation type="journal article" date="2014" name="Environ. Microbiol.">
        <title>Comparative genomics of the marine bacterial genus Glaciecola reveals the high degree of genomic diversity and genomic characteristic for cold adaptation.</title>
        <authorList>
            <person name="Qin Q.L."/>
            <person name="Xie B.B."/>
            <person name="Yu Y."/>
            <person name="Shu Y.L."/>
            <person name="Rong J.C."/>
            <person name="Zhang Y.J."/>
            <person name="Zhao D.L."/>
            <person name="Chen X.L."/>
            <person name="Zhang X.Y."/>
            <person name="Chen B."/>
            <person name="Zhou B.C."/>
            <person name="Zhang Y.Z."/>
        </authorList>
    </citation>
    <scope>NUCLEOTIDE SEQUENCE [LARGE SCALE GENOMIC DNA]</scope>
    <source>
        <strain evidence="4">LMG 21857</strain>
    </source>
</reference>
<dbReference type="GO" id="GO:0003700">
    <property type="term" value="F:DNA-binding transcription factor activity"/>
    <property type="evidence" value="ECO:0007669"/>
    <property type="project" value="TreeGrafter"/>
</dbReference>
<dbReference type="PANTHER" id="PTHR30537:SF5">
    <property type="entry name" value="HTH-TYPE TRANSCRIPTIONAL ACTIVATOR TTDR-RELATED"/>
    <property type="match status" value="1"/>
</dbReference>
<dbReference type="GO" id="GO:0006351">
    <property type="term" value="P:DNA-templated transcription"/>
    <property type="evidence" value="ECO:0007669"/>
    <property type="project" value="TreeGrafter"/>
</dbReference>
<dbReference type="SUPFAM" id="SSF53850">
    <property type="entry name" value="Periplasmic binding protein-like II"/>
    <property type="match status" value="1"/>
</dbReference>
<evidence type="ECO:0000313" key="3">
    <source>
        <dbReference type="EMBL" id="GAC32329.1"/>
    </source>
</evidence>
<sequence length="244" mass="27409">MEHAKRILDDVEETRNAFKGKDNDIQGRIRLTVSAAYARLYIVPFIPELLRRHPKLEIEIDFTDKTVDIVEQGYNIAFRMGELQSSSILAKRIADNPMFLVASPEYLSRAGEPQTPAELADHTCIPFAKLNHWQFKDNHGAIHNVAVNGPIKVNSGDAIDDLVQAGVGIGLGSLWHVGPALRAGRVRRVLPSYKAWPATRIWAVRPSGRLTPKRIKVFLDYIEKVIHTTNEKRYGDLLPSQGDE</sequence>
<accession>K6YHZ8</accession>
<dbReference type="STRING" id="1129793.GPLA_1415"/>
<dbReference type="CDD" id="cd08422">
    <property type="entry name" value="PBP2_CrgA_like"/>
    <property type="match status" value="1"/>
</dbReference>
<dbReference type="Gene3D" id="3.40.190.290">
    <property type="match status" value="1"/>
</dbReference>